<comment type="catalytic activity">
    <reaction evidence="1 5">
        <text>a myo-inositol phosphate + H2O = myo-inositol + phosphate</text>
        <dbReference type="Rhea" id="RHEA:24056"/>
        <dbReference type="ChEBI" id="CHEBI:15377"/>
        <dbReference type="ChEBI" id="CHEBI:17268"/>
        <dbReference type="ChEBI" id="CHEBI:43474"/>
        <dbReference type="ChEBI" id="CHEBI:84139"/>
        <dbReference type="EC" id="3.1.3.25"/>
    </reaction>
</comment>
<dbReference type="Gene3D" id="3.40.190.80">
    <property type="match status" value="1"/>
</dbReference>
<organism evidence="6 7">
    <name type="scientific">Candidatus Blochmanniella chromaiodes str. 640</name>
    <dbReference type="NCBI Taxonomy" id="1240471"/>
    <lineage>
        <taxon>Bacteria</taxon>
        <taxon>Pseudomonadati</taxon>
        <taxon>Pseudomonadota</taxon>
        <taxon>Gammaproteobacteria</taxon>
        <taxon>Enterobacterales</taxon>
        <taxon>Enterobacteriaceae</taxon>
        <taxon>ant endosymbionts</taxon>
        <taxon>Candidatus Blochmanniella</taxon>
    </lineage>
</organism>
<evidence type="ECO:0000256" key="4">
    <source>
        <dbReference type="ARBA" id="ARBA00022814"/>
    </source>
</evidence>
<dbReference type="PANTHER" id="PTHR20854">
    <property type="entry name" value="INOSITOL MONOPHOSPHATASE"/>
    <property type="match status" value="1"/>
</dbReference>
<dbReference type="InterPro" id="IPR033942">
    <property type="entry name" value="IMPase"/>
</dbReference>
<keyword evidence="5" id="KW-0479">Metal-binding</keyword>
<dbReference type="EMBL" id="CP003903">
    <property type="protein sequence ID" value="AGC03810.1"/>
    <property type="molecule type" value="Genomic_DNA"/>
</dbReference>
<keyword evidence="5" id="KW-0378">Hydrolase</keyword>
<comment type="cofactor">
    <cofactor evidence="2 5">
        <name>Mg(2+)</name>
        <dbReference type="ChEBI" id="CHEBI:18420"/>
    </cofactor>
</comment>
<proteinExistence type="inferred from homology"/>
<dbReference type="RefSeq" id="WP_015344780.1">
    <property type="nucleotide sequence ID" value="NC_020075.1"/>
</dbReference>
<dbReference type="InterPro" id="IPR000760">
    <property type="entry name" value="Inositol_monophosphatase-like"/>
</dbReference>
<dbReference type="PRINTS" id="PR00377">
    <property type="entry name" value="IMPHPHTASES"/>
</dbReference>
<keyword evidence="5" id="KW-0460">Magnesium</keyword>
<evidence type="ECO:0000256" key="3">
    <source>
        <dbReference type="ARBA" id="ARBA00009759"/>
    </source>
</evidence>
<accession>A0ABM5NE00</accession>
<name>A0ABM5NE00_9ENTR</name>
<dbReference type="SUPFAM" id="SSF56655">
    <property type="entry name" value="Carbohydrate phosphatase"/>
    <property type="match status" value="1"/>
</dbReference>
<keyword evidence="4" id="KW-0804">Transcription</keyword>
<comment type="similarity">
    <text evidence="3 5">Belongs to the inositol monophosphatase superfamily.</text>
</comment>
<dbReference type="Proteomes" id="UP000011067">
    <property type="component" value="Chromosome"/>
</dbReference>
<gene>
    <name evidence="6" type="primary">suhB</name>
    <name evidence="6" type="ORF">BCHRO640_570</name>
</gene>
<protein>
    <recommendedName>
        <fullName evidence="5">Inositol-1-monophosphatase</fullName>
        <ecNumber evidence="5">3.1.3.25</ecNumber>
    </recommendedName>
</protein>
<sequence length="265" mass="30006">MHPMLNIAIQSIRRAGNFVVKQYELFDKNSVQSNHISNLISKINKESYYIITAIIRKFYPLHTVINTWNTHDVVNDVNFKESVFWIIGAIDNDVNFIKQFPFFALSISVFIKGHIEIGVIYDPIHNELFSACRGKGAHLNGYRIRVGTAKNLHRAIIAISCSYEQQHMTINLLSKFTNKCAYFRYTGSTILDLAYVAVGRVDGCVSIFFKKINYTNKLSSGFLIIRESGGLIIDFTGTDNYLLSGNIIAGNVKIIRTILSIIQII</sequence>
<evidence type="ECO:0000256" key="1">
    <source>
        <dbReference type="ARBA" id="ARBA00001033"/>
    </source>
</evidence>
<keyword evidence="7" id="KW-1185">Reference proteome</keyword>
<keyword evidence="4" id="KW-0889">Transcription antitermination</keyword>
<dbReference type="PANTHER" id="PTHR20854:SF4">
    <property type="entry name" value="INOSITOL-1-MONOPHOSPHATASE-RELATED"/>
    <property type="match status" value="1"/>
</dbReference>
<dbReference type="CDD" id="cd01639">
    <property type="entry name" value="IMPase"/>
    <property type="match status" value="1"/>
</dbReference>
<evidence type="ECO:0000256" key="2">
    <source>
        <dbReference type="ARBA" id="ARBA00001946"/>
    </source>
</evidence>
<dbReference type="Pfam" id="PF00459">
    <property type="entry name" value="Inositol_P"/>
    <property type="match status" value="1"/>
</dbReference>
<dbReference type="EC" id="3.1.3.25" evidence="5"/>
<evidence type="ECO:0000313" key="6">
    <source>
        <dbReference type="EMBL" id="AGC03810.1"/>
    </source>
</evidence>
<reference evidence="6 7" key="1">
    <citation type="journal article" date="2013" name="Genome Biol. Evol.">
        <title>Sequence context of indel mutations and their effect on protein evolution in a bacterial endosymbiont.</title>
        <authorList>
            <person name="Williams L.E."/>
            <person name="Wernegreen J.J."/>
        </authorList>
    </citation>
    <scope>NUCLEOTIDE SEQUENCE [LARGE SCALE GENOMIC DNA]</scope>
    <source>
        <strain evidence="6 7">640</strain>
    </source>
</reference>
<keyword evidence="4" id="KW-0805">Transcription regulation</keyword>
<evidence type="ECO:0000313" key="7">
    <source>
        <dbReference type="Proteomes" id="UP000011067"/>
    </source>
</evidence>
<dbReference type="Gene3D" id="3.30.540.10">
    <property type="entry name" value="Fructose-1,6-Bisphosphatase, subunit A, domain 1"/>
    <property type="match status" value="1"/>
</dbReference>
<evidence type="ECO:0000256" key="5">
    <source>
        <dbReference type="RuleBase" id="RU364068"/>
    </source>
</evidence>